<proteinExistence type="predicted"/>
<dbReference type="AlphaFoldDB" id="A0A956SF52"/>
<keyword evidence="2" id="KW-0812">Transmembrane</keyword>
<feature type="transmembrane region" description="Helical" evidence="2">
    <location>
        <begin position="31"/>
        <end position="50"/>
    </location>
</feature>
<feature type="transmembrane region" description="Helical" evidence="2">
    <location>
        <begin position="6"/>
        <end position="24"/>
    </location>
</feature>
<dbReference type="Pfam" id="PF10066">
    <property type="entry name" value="DUF2304"/>
    <property type="match status" value="1"/>
</dbReference>
<feature type="region of interest" description="Disordered" evidence="1">
    <location>
        <begin position="111"/>
        <end position="141"/>
    </location>
</feature>
<dbReference type="Proteomes" id="UP000739538">
    <property type="component" value="Unassembled WGS sequence"/>
</dbReference>
<evidence type="ECO:0000256" key="2">
    <source>
        <dbReference type="SAM" id="Phobius"/>
    </source>
</evidence>
<feature type="transmembrane region" description="Helical" evidence="2">
    <location>
        <begin position="70"/>
        <end position="91"/>
    </location>
</feature>
<keyword evidence="2" id="KW-1133">Transmembrane helix</keyword>
<dbReference type="InterPro" id="IPR019277">
    <property type="entry name" value="DUF2304"/>
</dbReference>
<evidence type="ECO:0000313" key="4">
    <source>
        <dbReference type="Proteomes" id="UP000739538"/>
    </source>
</evidence>
<protein>
    <submittedName>
        <fullName evidence="3">DUF2304 domain-containing protein</fullName>
    </submittedName>
</protein>
<name>A0A956SF52_UNCEI</name>
<reference evidence="3" key="1">
    <citation type="submission" date="2020-04" db="EMBL/GenBank/DDBJ databases">
        <authorList>
            <person name="Zhang T."/>
        </authorList>
    </citation>
    <scope>NUCLEOTIDE SEQUENCE</scope>
    <source>
        <strain evidence="3">HKST-UBA02</strain>
    </source>
</reference>
<sequence>MTLEARLFVALLGMLFLLIVLRSLRSHRMQFEYSLVWICLSLVLILAAVFQKTADRIAKWVGIDYPPAFFFLVCFFVVLVMLFQISLRLSVLSDRIRRLAQETAVAGALQSVRGEGGQDGQSGARVESGTTPDAPVESEDR</sequence>
<organism evidence="3 4">
    <name type="scientific">Eiseniibacteriota bacterium</name>
    <dbReference type="NCBI Taxonomy" id="2212470"/>
    <lineage>
        <taxon>Bacteria</taxon>
        <taxon>Candidatus Eiseniibacteriota</taxon>
    </lineage>
</organism>
<comment type="caution">
    <text evidence="3">The sequence shown here is derived from an EMBL/GenBank/DDBJ whole genome shotgun (WGS) entry which is preliminary data.</text>
</comment>
<accession>A0A956SF52</accession>
<evidence type="ECO:0000256" key="1">
    <source>
        <dbReference type="SAM" id="MobiDB-lite"/>
    </source>
</evidence>
<gene>
    <name evidence="3" type="ORF">KDA27_14485</name>
</gene>
<dbReference type="EMBL" id="JAGQHS010000077">
    <property type="protein sequence ID" value="MCA9757009.1"/>
    <property type="molecule type" value="Genomic_DNA"/>
</dbReference>
<reference evidence="3" key="2">
    <citation type="journal article" date="2021" name="Microbiome">
        <title>Successional dynamics and alternative stable states in a saline activated sludge microbial community over 9 years.</title>
        <authorList>
            <person name="Wang Y."/>
            <person name="Ye J."/>
            <person name="Ju F."/>
            <person name="Liu L."/>
            <person name="Boyd J.A."/>
            <person name="Deng Y."/>
            <person name="Parks D.H."/>
            <person name="Jiang X."/>
            <person name="Yin X."/>
            <person name="Woodcroft B.J."/>
            <person name="Tyson G.W."/>
            <person name="Hugenholtz P."/>
            <person name="Polz M.F."/>
            <person name="Zhang T."/>
        </authorList>
    </citation>
    <scope>NUCLEOTIDE SEQUENCE</scope>
    <source>
        <strain evidence="3">HKST-UBA02</strain>
    </source>
</reference>
<evidence type="ECO:0000313" key="3">
    <source>
        <dbReference type="EMBL" id="MCA9757009.1"/>
    </source>
</evidence>
<keyword evidence="2" id="KW-0472">Membrane</keyword>